<dbReference type="Proteomes" id="UP000641206">
    <property type="component" value="Unassembled WGS sequence"/>
</dbReference>
<reference evidence="2" key="1">
    <citation type="journal article" date="2019" name="Int. J. Syst. Evol. Microbiol.">
        <title>The Global Catalogue of Microorganisms (GCM) 10K type strain sequencing project: providing services to taxonomists for standard genome sequencing and annotation.</title>
        <authorList>
            <consortium name="The Broad Institute Genomics Platform"/>
            <consortium name="The Broad Institute Genome Sequencing Center for Infectious Disease"/>
            <person name="Wu L."/>
            <person name="Ma J."/>
        </authorList>
    </citation>
    <scope>NUCLEOTIDE SEQUENCE [LARGE SCALE GENOMIC DNA]</scope>
    <source>
        <strain evidence="2">CGMCC 1.7693</strain>
    </source>
</reference>
<gene>
    <name evidence="1" type="ORF">GCM10011346_43910</name>
</gene>
<protein>
    <recommendedName>
        <fullName evidence="3">YozE SAM-like domain-containing protein</fullName>
    </recommendedName>
</protein>
<organism evidence="1 2">
    <name type="scientific">Oceanobacillus neutriphilus</name>
    <dbReference type="NCBI Taxonomy" id="531815"/>
    <lineage>
        <taxon>Bacteria</taxon>
        <taxon>Bacillati</taxon>
        <taxon>Bacillota</taxon>
        <taxon>Bacilli</taxon>
        <taxon>Bacillales</taxon>
        <taxon>Bacillaceae</taxon>
        <taxon>Oceanobacillus</taxon>
    </lineage>
</organism>
<sequence>MNIYWEELTAANRAVTSASLEDAIEYFKADNNRDPNDNELFFIKAFVNDQIIQSK</sequence>
<evidence type="ECO:0008006" key="3">
    <source>
        <dbReference type="Google" id="ProtNLM"/>
    </source>
</evidence>
<keyword evidence="2" id="KW-1185">Reference proteome</keyword>
<dbReference type="EMBL" id="BMLW01000015">
    <property type="protein sequence ID" value="GGP15554.1"/>
    <property type="molecule type" value="Genomic_DNA"/>
</dbReference>
<dbReference type="RefSeq" id="WP_188737177.1">
    <property type="nucleotide sequence ID" value="NZ_BMLW01000015.1"/>
</dbReference>
<accession>A0ABQ2P175</accession>
<name>A0ABQ2P175_9BACI</name>
<proteinExistence type="predicted"/>
<evidence type="ECO:0000313" key="1">
    <source>
        <dbReference type="EMBL" id="GGP15554.1"/>
    </source>
</evidence>
<comment type="caution">
    <text evidence="1">The sequence shown here is derived from an EMBL/GenBank/DDBJ whole genome shotgun (WGS) entry which is preliminary data.</text>
</comment>
<evidence type="ECO:0000313" key="2">
    <source>
        <dbReference type="Proteomes" id="UP000641206"/>
    </source>
</evidence>